<dbReference type="Gene3D" id="3.40.50.720">
    <property type="entry name" value="NAD(P)-binding Rossmann-like Domain"/>
    <property type="match status" value="1"/>
</dbReference>
<organism evidence="2 3">
    <name type="scientific">Caenorhabditis auriculariae</name>
    <dbReference type="NCBI Taxonomy" id="2777116"/>
    <lineage>
        <taxon>Eukaryota</taxon>
        <taxon>Metazoa</taxon>
        <taxon>Ecdysozoa</taxon>
        <taxon>Nematoda</taxon>
        <taxon>Chromadorea</taxon>
        <taxon>Rhabditida</taxon>
        <taxon>Rhabditina</taxon>
        <taxon>Rhabditomorpha</taxon>
        <taxon>Rhabditoidea</taxon>
        <taxon>Rhabditidae</taxon>
        <taxon>Peloderinae</taxon>
        <taxon>Caenorhabditis</taxon>
    </lineage>
</organism>
<dbReference type="InterPro" id="IPR002347">
    <property type="entry name" value="SDR_fam"/>
</dbReference>
<name>A0A8S1H9U9_9PELO</name>
<dbReference type="PANTHER" id="PTHR44147">
    <property type="entry name" value="DEHYDROGENASE/REDUCTASE SDR FAMILY MEMBER 1"/>
    <property type="match status" value="1"/>
</dbReference>
<protein>
    <recommendedName>
        <fullName evidence="1">PDZ domain-containing protein</fullName>
    </recommendedName>
</protein>
<accession>A0A8S1H9U9</accession>
<feature type="domain" description="PDZ" evidence="1">
    <location>
        <begin position="457"/>
        <end position="528"/>
    </location>
</feature>
<comment type="caution">
    <text evidence="2">The sequence shown here is derived from an EMBL/GenBank/DDBJ whole genome shotgun (WGS) entry which is preliminary data.</text>
</comment>
<dbReference type="InterPro" id="IPR036034">
    <property type="entry name" value="PDZ_sf"/>
</dbReference>
<evidence type="ECO:0000313" key="3">
    <source>
        <dbReference type="Proteomes" id="UP000835052"/>
    </source>
</evidence>
<dbReference type="InterPro" id="IPR001478">
    <property type="entry name" value="PDZ"/>
</dbReference>
<reference evidence="2" key="1">
    <citation type="submission" date="2020-10" db="EMBL/GenBank/DDBJ databases">
        <authorList>
            <person name="Kikuchi T."/>
        </authorList>
    </citation>
    <scope>NUCLEOTIDE SEQUENCE</scope>
    <source>
        <strain evidence="2">NKZ352</strain>
    </source>
</reference>
<dbReference type="EMBL" id="CAJGYM010000020">
    <property type="protein sequence ID" value="CAD6191368.1"/>
    <property type="molecule type" value="Genomic_DNA"/>
</dbReference>
<sequence length="606" mass="67227">MLKGKVVLVTGASRGVGRGVAVEVAKRGATVFITGRRPSNESSCQLQNTAEEITASCGTAIVKYVDHSNMEQVEGLFEDIKLEAGRLDVLVNNAYSGVPIISANLGRKFHESDPEDLWDGINNVGLRNVYFCSVYAARIMAAQGSGLIINLSSVGGLYKVFNVPYGVGKAAVDRMSKDCALELRDSNVAVISLWPGAVQTETFMTLAKGEEQRLGELNHLFLNGESTTFVGRAVASLAEDDNLTSPCNTKFRDVGDRKPPHFRSIKQLLSLSGYRGLSKIVPEFFRLPGWMLTALESTIKIDFLFIFTKFDMDQVVKPTVVPDPFNIEEIAKYQPREFIEHFLLTKPIGVRVLKQDCRITNIQANSGLTGKAFVGDTIVAVDGVRISKGEDLYKKLKEPSEKVMLEIRHCSWSWCYHIKTTVERIQMDRDTEKISGKPVDLYYVVIKIASPPEVPPPPIGLYVKYDNRDRLQIASVEPRSMSAIHLRAGDIIRECNGRQLSSKAMLEQLIIESIRDKGSFSFSVEAPTGGESVRDSVEMAPDVVEIANKQIEEFKKAAGLIKLKSCLETQKEQQKRKFSISSKERTEFSIVSDCDPSKLRPCKNAN</sequence>
<feature type="domain" description="PDZ" evidence="1">
    <location>
        <begin position="346"/>
        <end position="411"/>
    </location>
</feature>
<evidence type="ECO:0000259" key="1">
    <source>
        <dbReference type="SMART" id="SM00228"/>
    </source>
</evidence>
<dbReference type="InterPro" id="IPR036291">
    <property type="entry name" value="NAD(P)-bd_dom_sf"/>
</dbReference>
<dbReference type="SUPFAM" id="SSF50156">
    <property type="entry name" value="PDZ domain-like"/>
    <property type="match status" value="1"/>
</dbReference>
<dbReference type="OrthoDB" id="4217619at2759"/>
<dbReference type="SMART" id="SM00228">
    <property type="entry name" value="PDZ"/>
    <property type="match status" value="2"/>
</dbReference>
<dbReference type="PANTHER" id="PTHR44147:SF3">
    <property type="entry name" value="DEHYDROGENASES, SHORT CHAIN"/>
    <property type="match status" value="1"/>
</dbReference>
<evidence type="ECO:0000313" key="2">
    <source>
        <dbReference type="EMBL" id="CAD6191368.1"/>
    </source>
</evidence>
<dbReference type="SUPFAM" id="SSF51735">
    <property type="entry name" value="NAD(P)-binding Rossmann-fold domains"/>
    <property type="match status" value="1"/>
</dbReference>
<dbReference type="PRINTS" id="PR00080">
    <property type="entry name" value="SDRFAMILY"/>
</dbReference>
<dbReference type="AlphaFoldDB" id="A0A8S1H9U9"/>
<proteinExistence type="predicted"/>
<dbReference type="Proteomes" id="UP000835052">
    <property type="component" value="Unassembled WGS sequence"/>
</dbReference>
<dbReference type="Pfam" id="PF00106">
    <property type="entry name" value="adh_short"/>
    <property type="match status" value="1"/>
</dbReference>
<keyword evidence="3" id="KW-1185">Reference proteome</keyword>
<gene>
    <name evidence="2" type="ORF">CAUJ_LOCUS7287</name>
</gene>
<dbReference type="PRINTS" id="PR00081">
    <property type="entry name" value="GDHRDH"/>
</dbReference>